<reference evidence="2" key="3">
    <citation type="submission" date="2015-06" db="UniProtKB">
        <authorList>
            <consortium name="EnsemblMetazoa"/>
        </authorList>
    </citation>
    <scope>IDENTIFICATION</scope>
</reference>
<accession>R7TD70</accession>
<dbReference type="EMBL" id="AMQN01002908">
    <property type="status" value="NOT_ANNOTATED_CDS"/>
    <property type="molecule type" value="Genomic_DNA"/>
</dbReference>
<evidence type="ECO:0000313" key="2">
    <source>
        <dbReference type="EnsemblMetazoa" id="CapteP185889"/>
    </source>
</evidence>
<reference evidence="1 3" key="2">
    <citation type="journal article" date="2013" name="Nature">
        <title>Insights into bilaterian evolution from three spiralian genomes.</title>
        <authorList>
            <person name="Simakov O."/>
            <person name="Marletaz F."/>
            <person name="Cho S.J."/>
            <person name="Edsinger-Gonzales E."/>
            <person name="Havlak P."/>
            <person name="Hellsten U."/>
            <person name="Kuo D.H."/>
            <person name="Larsson T."/>
            <person name="Lv J."/>
            <person name="Arendt D."/>
            <person name="Savage R."/>
            <person name="Osoegawa K."/>
            <person name="de Jong P."/>
            <person name="Grimwood J."/>
            <person name="Chapman J.A."/>
            <person name="Shapiro H."/>
            <person name="Aerts A."/>
            <person name="Otillar R.P."/>
            <person name="Terry A.Y."/>
            <person name="Boore J.L."/>
            <person name="Grigoriev I.V."/>
            <person name="Lindberg D.R."/>
            <person name="Seaver E.C."/>
            <person name="Weisblat D.A."/>
            <person name="Putnam N.H."/>
            <person name="Rokhsar D.S."/>
        </authorList>
    </citation>
    <scope>NUCLEOTIDE SEQUENCE</scope>
    <source>
        <strain evidence="1 3">I ESC-2004</strain>
    </source>
</reference>
<name>R7TD70_CAPTE</name>
<dbReference type="EMBL" id="KB310391">
    <property type="protein sequence ID" value="ELT91688.1"/>
    <property type="molecule type" value="Genomic_DNA"/>
</dbReference>
<proteinExistence type="predicted"/>
<protein>
    <submittedName>
        <fullName evidence="1 2">Uncharacterized protein</fullName>
    </submittedName>
</protein>
<evidence type="ECO:0000313" key="1">
    <source>
        <dbReference type="EMBL" id="ELT91688.1"/>
    </source>
</evidence>
<reference evidence="3" key="1">
    <citation type="submission" date="2012-12" db="EMBL/GenBank/DDBJ databases">
        <authorList>
            <person name="Hellsten U."/>
            <person name="Grimwood J."/>
            <person name="Chapman J.A."/>
            <person name="Shapiro H."/>
            <person name="Aerts A."/>
            <person name="Otillar R.P."/>
            <person name="Terry A.Y."/>
            <person name="Boore J.L."/>
            <person name="Simakov O."/>
            <person name="Marletaz F."/>
            <person name="Cho S.-J."/>
            <person name="Edsinger-Gonzales E."/>
            <person name="Havlak P."/>
            <person name="Kuo D.-H."/>
            <person name="Larsson T."/>
            <person name="Lv J."/>
            <person name="Arendt D."/>
            <person name="Savage R."/>
            <person name="Osoegawa K."/>
            <person name="de Jong P."/>
            <person name="Lindberg D.R."/>
            <person name="Seaver E.C."/>
            <person name="Weisblat D.A."/>
            <person name="Putnam N.H."/>
            <person name="Grigoriev I.V."/>
            <person name="Rokhsar D.S."/>
        </authorList>
    </citation>
    <scope>NUCLEOTIDE SEQUENCE</scope>
    <source>
        <strain evidence="3">I ESC-2004</strain>
    </source>
</reference>
<gene>
    <name evidence="1" type="ORF">CAPTEDRAFT_185889</name>
</gene>
<organism evidence="1">
    <name type="scientific">Capitella teleta</name>
    <name type="common">Polychaete worm</name>
    <dbReference type="NCBI Taxonomy" id="283909"/>
    <lineage>
        <taxon>Eukaryota</taxon>
        <taxon>Metazoa</taxon>
        <taxon>Spiralia</taxon>
        <taxon>Lophotrochozoa</taxon>
        <taxon>Annelida</taxon>
        <taxon>Polychaeta</taxon>
        <taxon>Sedentaria</taxon>
        <taxon>Scolecida</taxon>
        <taxon>Capitellidae</taxon>
        <taxon>Capitella</taxon>
    </lineage>
</organism>
<dbReference type="EnsemblMetazoa" id="CapteT185889">
    <property type="protein sequence ID" value="CapteP185889"/>
    <property type="gene ID" value="CapteG185889"/>
</dbReference>
<dbReference type="Proteomes" id="UP000014760">
    <property type="component" value="Unassembled WGS sequence"/>
</dbReference>
<evidence type="ECO:0000313" key="3">
    <source>
        <dbReference type="Proteomes" id="UP000014760"/>
    </source>
</evidence>
<sequence>MGIEDTAGGINEAPVAGIVPMAISTVSQGQCKAAEQQSIFDRNYVDLKPNSPFPFLYNSVNDNCGPVSGSLPQCRIDPSFCTKEEFLDNERDGDDPMFLNEKSQSCLAY</sequence>
<dbReference type="HOGENOM" id="CLU_2186447_0_0_1"/>
<keyword evidence="3" id="KW-1185">Reference proteome</keyword>
<dbReference type="AlphaFoldDB" id="R7TD70"/>